<feature type="region of interest" description="Disordered" evidence="1">
    <location>
        <begin position="1"/>
        <end position="31"/>
    </location>
</feature>
<gene>
    <name evidence="2" type="ORF">F2P81_001604</name>
</gene>
<comment type="caution">
    <text evidence="2">The sequence shown here is derived from an EMBL/GenBank/DDBJ whole genome shotgun (WGS) entry which is preliminary data.</text>
</comment>
<reference evidence="2 3" key="1">
    <citation type="submission" date="2019-06" db="EMBL/GenBank/DDBJ databases">
        <title>Draft genomes of female and male turbot (Scophthalmus maximus).</title>
        <authorList>
            <person name="Xu H."/>
            <person name="Xu X.-W."/>
            <person name="Shao C."/>
            <person name="Chen S."/>
        </authorList>
    </citation>
    <scope>NUCLEOTIDE SEQUENCE [LARGE SCALE GENOMIC DNA]</scope>
    <source>
        <strain evidence="2">Ysfricsl-2016a</strain>
        <tissue evidence="2">Blood</tissue>
    </source>
</reference>
<dbReference type="Proteomes" id="UP000438429">
    <property type="component" value="Unassembled WGS sequence"/>
</dbReference>
<evidence type="ECO:0000256" key="1">
    <source>
        <dbReference type="SAM" id="MobiDB-lite"/>
    </source>
</evidence>
<feature type="compositionally biased region" description="Basic residues" evidence="1">
    <location>
        <begin position="1"/>
        <end position="20"/>
    </location>
</feature>
<evidence type="ECO:0000313" key="2">
    <source>
        <dbReference type="EMBL" id="KAF0045075.1"/>
    </source>
</evidence>
<accession>A0A6A4TIN1</accession>
<dbReference type="EMBL" id="VEVO01000002">
    <property type="protein sequence ID" value="KAF0045075.1"/>
    <property type="molecule type" value="Genomic_DNA"/>
</dbReference>
<organism evidence="2 3">
    <name type="scientific">Scophthalmus maximus</name>
    <name type="common">Turbot</name>
    <name type="synonym">Psetta maxima</name>
    <dbReference type="NCBI Taxonomy" id="52904"/>
    <lineage>
        <taxon>Eukaryota</taxon>
        <taxon>Metazoa</taxon>
        <taxon>Chordata</taxon>
        <taxon>Craniata</taxon>
        <taxon>Vertebrata</taxon>
        <taxon>Euteleostomi</taxon>
        <taxon>Actinopterygii</taxon>
        <taxon>Neopterygii</taxon>
        <taxon>Teleostei</taxon>
        <taxon>Neoteleostei</taxon>
        <taxon>Acanthomorphata</taxon>
        <taxon>Carangaria</taxon>
        <taxon>Pleuronectiformes</taxon>
        <taxon>Pleuronectoidei</taxon>
        <taxon>Scophthalmidae</taxon>
        <taxon>Scophthalmus</taxon>
    </lineage>
</organism>
<proteinExistence type="predicted"/>
<evidence type="ECO:0000313" key="3">
    <source>
        <dbReference type="Proteomes" id="UP000438429"/>
    </source>
</evidence>
<sequence length="74" mass="8598">MPKWGKHKRTYRKRMSKGPRPKNISFKTCRHSVPPTHSGVFHATVRPTEVSLSVKRKAFARSSDVDGARRVRRR</sequence>
<protein>
    <submittedName>
        <fullName evidence="2">Uncharacterized protein</fullName>
    </submittedName>
</protein>
<name>A0A6A4TIN1_SCOMX</name>
<dbReference type="AlphaFoldDB" id="A0A6A4TIN1"/>